<feature type="region of interest" description="Disordered" evidence="1">
    <location>
        <begin position="301"/>
        <end position="355"/>
    </location>
</feature>
<dbReference type="EMBL" id="KN818279">
    <property type="protein sequence ID" value="KIL61786.1"/>
    <property type="molecule type" value="Genomic_DNA"/>
</dbReference>
<keyword evidence="3" id="KW-1185">Reference proteome</keyword>
<dbReference type="AlphaFoldDB" id="A0A0C2WY69"/>
<dbReference type="HOGENOM" id="CLU_569810_0_0_1"/>
<proteinExistence type="predicted"/>
<feature type="region of interest" description="Disordered" evidence="1">
    <location>
        <begin position="1"/>
        <end position="29"/>
    </location>
</feature>
<feature type="region of interest" description="Disordered" evidence="1">
    <location>
        <begin position="62"/>
        <end position="92"/>
    </location>
</feature>
<feature type="compositionally biased region" description="Low complexity" evidence="1">
    <location>
        <begin position="427"/>
        <end position="438"/>
    </location>
</feature>
<dbReference type="STRING" id="946122.A0A0C2WY69"/>
<protein>
    <submittedName>
        <fullName evidence="2">Uncharacterized protein</fullName>
    </submittedName>
</protein>
<feature type="compositionally biased region" description="Low complexity" evidence="1">
    <location>
        <begin position="134"/>
        <end position="149"/>
    </location>
</feature>
<feature type="region of interest" description="Disordered" evidence="1">
    <location>
        <begin position="112"/>
        <end position="149"/>
    </location>
</feature>
<feature type="compositionally biased region" description="Polar residues" evidence="1">
    <location>
        <begin position="316"/>
        <end position="327"/>
    </location>
</feature>
<name>A0A0C2WY69_AMAMK</name>
<gene>
    <name evidence="2" type="ORF">M378DRAFT_13258</name>
</gene>
<organism evidence="2 3">
    <name type="scientific">Amanita muscaria (strain Koide BX008)</name>
    <dbReference type="NCBI Taxonomy" id="946122"/>
    <lineage>
        <taxon>Eukaryota</taxon>
        <taxon>Fungi</taxon>
        <taxon>Dikarya</taxon>
        <taxon>Basidiomycota</taxon>
        <taxon>Agaricomycotina</taxon>
        <taxon>Agaricomycetes</taxon>
        <taxon>Agaricomycetidae</taxon>
        <taxon>Agaricales</taxon>
        <taxon>Pluteineae</taxon>
        <taxon>Amanitaceae</taxon>
        <taxon>Amanita</taxon>
    </lineage>
</organism>
<evidence type="ECO:0000256" key="1">
    <source>
        <dbReference type="SAM" id="MobiDB-lite"/>
    </source>
</evidence>
<feature type="compositionally biased region" description="Low complexity" evidence="1">
    <location>
        <begin position="112"/>
        <end position="123"/>
    </location>
</feature>
<evidence type="ECO:0000313" key="3">
    <source>
        <dbReference type="Proteomes" id="UP000054549"/>
    </source>
</evidence>
<feature type="compositionally biased region" description="Low complexity" evidence="1">
    <location>
        <begin position="335"/>
        <end position="355"/>
    </location>
</feature>
<sequence>MSVLTNPASSSTAHPSSTVTSMDCENDPTRTVRFDDECVLIPQLSRKRQHVVTKSVALPLWKRRPSPASHPTSQSDGESADDPVSPVTPEDNKQIVFKLPIPSFIVRTPRSPIIGGSPSASPRVQPLSPCLVHRSPSSSSSSRPSSVVRRTSLPLYHQKKGDSIITVPLRACCLDCVPITEECLREGEQWEVRFTRGARRRRSTSLDHASPRPSCVDGPDVTASSLSRLAITVDEVDKRRRSIEQIEEDDSQCESSSSQCCRHPEEPIPSMHPRSSLQEYTDNTLVPNVATLLLARSSPIQEEDEDQLFPLPSPRRTPSVSSGSLNLDPSPKPSPLHSRSSSRLPTPAASPNSSSACINSLVIKSTAQVDDVLTTPLTRLNSKREKPSDTPIVAKLPNRVTNNHTALPDSHRLSPRPRYTSSPLLGPSTPRSNPSNSPKGRKPSFGLPFLRAADALKGAGVDVLKGVGSMAGGAMHAMG</sequence>
<feature type="region of interest" description="Disordered" evidence="1">
    <location>
        <begin position="198"/>
        <end position="220"/>
    </location>
</feature>
<accession>A0A0C2WY69</accession>
<feature type="region of interest" description="Disordered" evidence="1">
    <location>
        <begin position="398"/>
        <end position="446"/>
    </location>
</feature>
<feature type="region of interest" description="Disordered" evidence="1">
    <location>
        <begin position="244"/>
        <end position="275"/>
    </location>
</feature>
<evidence type="ECO:0000313" key="2">
    <source>
        <dbReference type="EMBL" id="KIL61786.1"/>
    </source>
</evidence>
<dbReference type="Proteomes" id="UP000054549">
    <property type="component" value="Unassembled WGS sequence"/>
</dbReference>
<reference evidence="2 3" key="1">
    <citation type="submission" date="2014-04" db="EMBL/GenBank/DDBJ databases">
        <title>Evolutionary Origins and Diversification of the Mycorrhizal Mutualists.</title>
        <authorList>
            <consortium name="DOE Joint Genome Institute"/>
            <consortium name="Mycorrhizal Genomics Consortium"/>
            <person name="Kohler A."/>
            <person name="Kuo A."/>
            <person name="Nagy L.G."/>
            <person name="Floudas D."/>
            <person name="Copeland A."/>
            <person name="Barry K.W."/>
            <person name="Cichocki N."/>
            <person name="Veneault-Fourrey C."/>
            <person name="LaButti K."/>
            <person name="Lindquist E.A."/>
            <person name="Lipzen A."/>
            <person name="Lundell T."/>
            <person name="Morin E."/>
            <person name="Murat C."/>
            <person name="Riley R."/>
            <person name="Ohm R."/>
            <person name="Sun H."/>
            <person name="Tunlid A."/>
            <person name="Henrissat B."/>
            <person name="Grigoriev I.V."/>
            <person name="Hibbett D.S."/>
            <person name="Martin F."/>
        </authorList>
    </citation>
    <scope>NUCLEOTIDE SEQUENCE [LARGE SCALE GENOMIC DNA]</scope>
    <source>
        <strain evidence="2 3">Koide BX008</strain>
    </source>
</reference>
<feature type="compositionally biased region" description="Low complexity" evidence="1">
    <location>
        <begin position="1"/>
        <end position="21"/>
    </location>
</feature>
<dbReference type="InParanoid" id="A0A0C2WY69"/>
<dbReference type="OrthoDB" id="3269282at2759"/>